<dbReference type="GO" id="GO:0051536">
    <property type="term" value="F:iron-sulfur cluster binding"/>
    <property type="evidence" value="ECO:0007669"/>
    <property type="project" value="InterPro"/>
</dbReference>
<dbReference type="CDD" id="cd06192">
    <property type="entry name" value="DHOD_e_trans_like"/>
    <property type="match status" value="1"/>
</dbReference>
<dbReference type="Gene3D" id="1.10.1060.10">
    <property type="entry name" value="Alpha-helical ferredoxin"/>
    <property type="match status" value="1"/>
</dbReference>
<dbReference type="PRINTS" id="PR00368">
    <property type="entry name" value="FADPNR"/>
</dbReference>
<protein>
    <submittedName>
        <fullName evidence="2">Pyridine nucleotide-disulfide oxidoreductase</fullName>
    </submittedName>
</protein>
<keyword evidence="3" id="KW-1185">Reference proteome</keyword>
<dbReference type="InterPro" id="IPR017938">
    <property type="entry name" value="Riboflavin_synthase-like_b-brl"/>
</dbReference>
<dbReference type="Proteomes" id="UP000254720">
    <property type="component" value="Unassembled WGS sequence"/>
</dbReference>
<dbReference type="SUPFAM" id="SSF51971">
    <property type="entry name" value="Nucleotide-binding domain"/>
    <property type="match status" value="1"/>
</dbReference>
<proteinExistence type="predicted"/>
<dbReference type="GO" id="GO:0016491">
    <property type="term" value="F:oxidoreductase activity"/>
    <property type="evidence" value="ECO:0007669"/>
    <property type="project" value="InterPro"/>
</dbReference>
<dbReference type="InterPro" id="IPR009051">
    <property type="entry name" value="Helical_ferredxn"/>
</dbReference>
<gene>
    <name evidence="2" type="ORF">C8D86_11256</name>
</gene>
<feature type="domain" description="FAD/NAD(P)-binding" evidence="1">
    <location>
        <begin position="387"/>
        <end position="597"/>
    </location>
</feature>
<dbReference type="InterPro" id="IPR023753">
    <property type="entry name" value="FAD/NAD-binding_dom"/>
</dbReference>
<sequence>MASSELRLNGFTFSELFHPDGLVRLDQAFLTHLNHHSPDLHDKLLAYRNRTSTLSAIEISELLISCATVLENFLASLFDIEEAVAISQAKTTSHNPISAFKKYFVLRRAKKELSRVQALPAFAELDAWLSTELARAPLQSDDKELAIALLGTHYLADSETWQPEIEKLVQWCARALTTPEGQQRTSTWTSFRLPVRIDHQQLVHTVMLEDDPLNRVAAPKDQWRHRDGFKLTDPRMDARSVQDEINYCIYCHDHEGDFCSKGFPVKKGDPAQGFKKNPLNVTLTGCPLEEKISEMHQLKKEGLTLAALAMVMVDNPMCPATGHRICNDCMKACIYQKQDPVNIPQIETRVLTDVLDLPWGVEIYDLLTRWNPLRQHQWLMKPYNGLKIMIAGMGPAGFTLAHHLLLEGFAVVGFDGLKIEPLPEALINQPIYRFDDLKESLDERLMAGFGGVAEYGITVRWDKNFLKLIYLSLMRRPHFQVFGGVRFGGTVTVEDAWEMGFDHFVVAVGAGLPKALSVPGSLAPGMRQANDFLMALQLGNAAKSSSLTNLQIRLPAVVIGGGLTGVDTATELQAYYLTQVEKILRRHEILVNKYGEDYVNRPLDAASRAILAEYLRHGLAVRQERERAAAKGEQPNFIKLLHAWGGVTIAYRRSMQESPAYINNHEELVKALQEGVYYAEGLEPASVDLDEFGHAVALICQKRLRKEANEWITTEETVRLPARSILVATGTQPNTAYEFEHRGTFNRLNLQYQHYEDEDGKLTVAHGVEHCKDPQFGPFTSYQKENRRVSLIGDTHPVFHGNVVKAIASGTRTYTKILTLLHNQLGQLGDENEYQQFAERINYLFRARVTEITRKTDNVIELSIQAPLAAKHFKPGQFYRLQNFETYAPHVDHTLFQMEPLALVAAEHHEAQGILNFIVTENSATAKLCAILKKGEPVSLMGPTGVRAKIPAQGETILIIGNQSSFAFLRSYGPSLQAAGNRVIYAGLFNNKEEVYCQKQLERAADVIIWQVRKGECINTHRMRDYSVTGEDMIHTLIAYTEGQLTGQPPAILLTDVDRVFVVGDTYLLRQFQAARKTRLKDYLVKNPPVFASVYGNMQCMLKGVCAQCLQWQIDPETGLRTKAVFACSWQDQPLEIIDIDHIDARQMQNRLLDHLSRLWVEHLFDQYRVAKI</sequence>
<dbReference type="InterPro" id="IPR036188">
    <property type="entry name" value="FAD/NAD-bd_sf"/>
</dbReference>
<dbReference type="PANTHER" id="PTHR43513:SF3">
    <property type="entry name" value="DIHYDROOROTATE DEHYDROGENASE B (NAD(+)), ELECTRON TRANSFER SUBUNIT-RELATED"/>
    <property type="match status" value="1"/>
</dbReference>
<dbReference type="AlphaFoldDB" id="A0A370GGD6"/>
<dbReference type="Gene3D" id="2.40.30.10">
    <property type="entry name" value="Translation factors"/>
    <property type="match status" value="1"/>
</dbReference>
<dbReference type="SUPFAM" id="SSF63380">
    <property type="entry name" value="Riboflavin synthase domain-like"/>
    <property type="match status" value="1"/>
</dbReference>
<evidence type="ECO:0000313" key="2">
    <source>
        <dbReference type="EMBL" id="RDI42858.1"/>
    </source>
</evidence>
<dbReference type="Gene3D" id="3.50.50.60">
    <property type="entry name" value="FAD/NAD(P)-binding domain"/>
    <property type="match status" value="2"/>
</dbReference>
<dbReference type="InterPro" id="IPR050353">
    <property type="entry name" value="PyrK_electron_transfer"/>
</dbReference>
<evidence type="ECO:0000259" key="1">
    <source>
        <dbReference type="Pfam" id="PF07992"/>
    </source>
</evidence>
<reference evidence="2 3" key="1">
    <citation type="submission" date="2018-07" db="EMBL/GenBank/DDBJ databases">
        <title>Genomic Encyclopedia of Type Strains, Phase IV (KMG-IV): sequencing the most valuable type-strain genomes for metagenomic binning, comparative biology and taxonomic classification.</title>
        <authorList>
            <person name="Goeker M."/>
        </authorList>
    </citation>
    <scope>NUCLEOTIDE SEQUENCE [LARGE SCALE GENOMIC DNA]</scope>
    <source>
        <strain evidence="2 3">DSM 16500</strain>
    </source>
</reference>
<dbReference type="RefSeq" id="WP_114834518.1">
    <property type="nucleotide sequence ID" value="NZ_LR699114.1"/>
</dbReference>
<comment type="caution">
    <text evidence="2">The sequence shown here is derived from an EMBL/GenBank/DDBJ whole genome shotgun (WGS) entry which is preliminary data.</text>
</comment>
<dbReference type="Pfam" id="PF07992">
    <property type="entry name" value="Pyr_redox_2"/>
    <property type="match status" value="1"/>
</dbReference>
<dbReference type="PANTHER" id="PTHR43513">
    <property type="entry name" value="DIHYDROOROTATE DEHYDROGENASE B (NAD(+)), ELECTRON TRANSFER SUBUNIT"/>
    <property type="match status" value="1"/>
</dbReference>
<evidence type="ECO:0000313" key="3">
    <source>
        <dbReference type="Proteomes" id="UP000254720"/>
    </source>
</evidence>
<accession>A0A370GGD6</accession>
<dbReference type="OrthoDB" id="9803192at2"/>
<dbReference type="EMBL" id="QQAX01000012">
    <property type="protein sequence ID" value="RDI42858.1"/>
    <property type="molecule type" value="Genomic_DNA"/>
</dbReference>
<organism evidence="2 3">
    <name type="scientific">Aquicella lusitana</name>
    <dbReference type="NCBI Taxonomy" id="254246"/>
    <lineage>
        <taxon>Bacteria</taxon>
        <taxon>Pseudomonadati</taxon>
        <taxon>Pseudomonadota</taxon>
        <taxon>Gammaproteobacteria</taxon>
        <taxon>Legionellales</taxon>
        <taxon>Coxiellaceae</taxon>
        <taxon>Aquicella</taxon>
    </lineage>
</organism>
<name>A0A370GGD6_9COXI</name>